<protein>
    <submittedName>
        <fullName evidence="1">Uncharacterized protein</fullName>
    </submittedName>
</protein>
<accession>A0ACC1P2U5</accession>
<dbReference type="EMBL" id="JAPDGR010000992">
    <property type="protein sequence ID" value="KAJ2986131.1"/>
    <property type="molecule type" value="Genomic_DNA"/>
</dbReference>
<proteinExistence type="predicted"/>
<name>A0ACC1P2U5_9PEZI</name>
<sequence length="158" mass="17769">MPTLVVFAAPDKRSSLNDSYQAVTNWMMKSDENVAAQSEDGSEYGGQEESSALKYTKSVVQRFWSGQDLLIAVMGMTGSGKTTFISKVTGRKDLKVGHNLTSCTRDIEVIETKIEISDFRLRLPHSMSPWPKWRRSSVCWKARSPRCPTMREVEKGSD</sequence>
<gene>
    <name evidence="1" type="ORF">NUW58_g5172</name>
</gene>
<evidence type="ECO:0000313" key="1">
    <source>
        <dbReference type="EMBL" id="KAJ2986131.1"/>
    </source>
</evidence>
<evidence type="ECO:0000313" key="2">
    <source>
        <dbReference type="Proteomes" id="UP001143856"/>
    </source>
</evidence>
<comment type="caution">
    <text evidence="1">The sequence shown here is derived from an EMBL/GenBank/DDBJ whole genome shotgun (WGS) entry which is preliminary data.</text>
</comment>
<keyword evidence="2" id="KW-1185">Reference proteome</keyword>
<dbReference type="Proteomes" id="UP001143856">
    <property type="component" value="Unassembled WGS sequence"/>
</dbReference>
<organism evidence="1 2">
    <name type="scientific">Xylaria curta</name>
    <dbReference type="NCBI Taxonomy" id="42375"/>
    <lineage>
        <taxon>Eukaryota</taxon>
        <taxon>Fungi</taxon>
        <taxon>Dikarya</taxon>
        <taxon>Ascomycota</taxon>
        <taxon>Pezizomycotina</taxon>
        <taxon>Sordariomycetes</taxon>
        <taxon>Xylariomycetidae</taxon>
        <taxon>Xylariales</taxon>
        <taxon>Xylariaceae</taxon>
        <taxon>Xylaria</taxon>
    </lineage>
</organism>
<reference evidence="1" key="1">
    <citation type="submission" date="2022-10" db="EMBL/GenBank/DDBJ databases">
        <title>Genome Sequence of Xylaria curta.</title>
        <authorList>
            <person name="Buettner E."/>
        </authorList>
    </citation>
    <scope>NUCLEOTIDE SEQUENCE</scope>
    <source>
        <strain evidence="1">Babe10</strain>
    </source>
</reference>